<keyword evidence="1" id="KW-1133">Transmembrane helix</keyword>
<protein>
    <submittedName>
        <fullName evidence="2">Uncharacterized protein</fullName>
    </submittedName>
</protein>
<reference evidence="2 3" key="1">
    <citation type="submission" date="2015-06" db="EMBL/GenBank/DDBJ databases">
        <title>Genome sequence of Pseudoalteromonas carrageenovora.</title>
        <authorList>
            <person name="Xie B.-B."/>
            <person name="Rong J.-C."/>
            <person name="Qin Q.-L."/>
            <person name="Zhang Y.-Z."/>
        </authorList>
    </citation>
    <scope>NUCLEOTIDE SEQUENCE [LARGE SCALE GENOMIC DNA]</scope>
    <source>
        <strain evidence="2 3">IAM 12662</strain>
    </source>
</reference>
<evidence type="ECO:0000313" key="2">
    <source>
        <dbReference type="EMBL" id="MBE0382165.1"/>
    </source>
</evidence>
<keyword evidence="1" id="KW-0812">Transmembrane</keyword>
<comment type="caution">
    <text evidence="2">The sequence shown here is derived from an EMBL/GenBank/DDBJ whole genome shotgun (WGS) entry which is preliminary data.</text>
</comment>
<feature type="transmembrane region" description="Helical" evidence="1">
    <location>
        <begin position="20"/>
        <end position="40"/>
    </location>
</feature>
<keyword evidence="3" id="KW-1185">Reference proteome</keyword>
<sequence length="41" mass="4916">MSEKVTYLCKFFFLKSSKYYFFACMTLFLLGWMAGLYFAFA</sequence>
<keyword evidence="1" id="KW-0472">Membrane</keyword>
<dbReference type="EMBL" id="AQGW01000018">
    <property type="protein sequence ID" value="MBE0382165.1"/>
    <property type="molecule type" value="Genomic_DNA"/>
</dbReference>
<evidence type="ECO:0000256" key="1">
    <source>
        <dbReference type="SAM" id="Phobius"/>
    </source>
</evidence>
<evidence type="ECO:0000313" key="3">
    <source>
        <dbReference type="Proteomes" id="UP000615003"/>
    </source>
</evidence>
<name>A0ABR9ENN8_PSEVC</name>
<organism evidence="2 3">
    <name type="scientific">Pseudoalteromonas carrageenovora IAM 12662</name>
    <dbReference type="NCBI Taxonomy" id="1314868"/>
    <lineage>
        <taxon>Bacteria</taxon>
        <taxon>Pseudomonadati</taxon>
        <taxon>Pseudomonadota</taxon>
        <taxon>Gammaproteobacteria</taxon>
        <taxon>Alteromonadales</taxon>
        <taxon>Pseudoalteromonadaceae</taxon>
        <taxon>Pseudoalteromonas</taxon>
    </lineage>
</organism>
<gene>
    <name evidence="2" type="ORF">PCARR_a0443</name>
</gene>
<accession>A0ABR9ENN8</accession>
<proteinExistence type="predicted"/>
<dbReference type="Proteomes" id="UP000615003">
    <property type="component" value="Unassembled WGS sequence"/>
</dbReference>